<dbReference type="EMBL" id="JAUTXU010000003">
    <property type="protein sequence ID" value="KAK3725159.1"/>
    <property type="molecule type" value="Genomic_DNA"/>
</dbReference>
<comment type="caution">
    <text evidence="1">The sequence shown here is derived from an EMBL/GenBank/DDBJ whole genome shotgun (WGS) entry which is preliminary data.</text>
</comment>
<reference evidence="1" key="1">
    <citation type="submission" date="2023-07" db="EMBL/GenBank/DDBJ databases">
        <title>Black Yeasts Isolated from many extreme environments.</title>
        <authorList>
            <person name="Coleine C."/>
            <person name="Stajich J.E."/>
            <person name="Selbmann L."/>
        </authorList>
    </citation>
    <scope>NUCLEOTIDE SEQUENCE</scope>
    <source>
        <strain evidence="1">CCFEE 5714</strain>
    </source>
</reference>
<protein>
    <submittedName>
        <fullName evidence="1">Uncharacterized protein</fullName>
    </submittedName>
</protein>
<accession>A0ACC3NXV6</accession>
<organism evidence="1 2">
    <name type="scientific">Vermiconidia calcicola</name>
    <dbReference type="NCBI Taxonomy" id="1690605"/>
    <lineage>
        <taxon>Eukaryota</taxon>
        <taxon>Fungi</taxon>
        <taxon>Dikarya</taxon>
        <taxon>Ascomycota</taxon>
        <taxon>Pezizomycotina</taxon>
        <taxon>Dothideomycetes</taxon>
        <taxon>Dothideomycetidae</taxon>
        <taxon>Mycosphaerellales</taxon>
        <taxon>Extremaceae</taxon>
        <taxon>Vermiconidia</taxon>
    </lineage>
</organism>
<gene>
    <name evidence="1" type="ORF">LTR37_000670</name>
</gene>
<evidence type="ECO:0000313" key="1">
    <source>
        <dbReference type="EMBL" id="KAK3725159.1"/>
    </source>
</evidence>
<evidence type="ECO:0000313" key="2">
    <source>
        <dbReference type="Proteomes" id="UP001281147"/>
    </source>
</evidence>
<name>A0ACC3NXV6_9PEZI</name>
<dbReference type="Proteomes" id="UP001281147">
    <property type="component" value="Unassembled WGS sequence"/>
</dbReference>
<proteinExistence type="predicted"/>
<sequence length="265" mass="30784">MLLLWMLFTDLPTEHNLERSESSDTRTLLNLPKELRLTIFEQVLRTENSDIHTLLYRDRAIGPLPPALMRICRQIRDEVGKLYFRRKTVWFHTFGELGAARMFAAGTVPYWRNIHFEWTGRRVRTPSGKKWFLELGLEMVANMTGLRHISLNVDCVVLDEDACLRQVGWQAWADLRAGRPSDRADHADRLSRLMSMALEWNILQIVSQIKLALPLEQSLRSFEIVGTVVKRDKFGKKRAAGQFRRVFEVRKGRWEMLGFSASGTL</sequence>
<keyword evidence="2" id="KW-1185">Reference proteome</keyword>